<feature type="domain" description="HTH marR-type" evidence="1">
    <location>
        <begin position="16"/>
        <end position="148"/>
    </location>
</feature>
<dbReference type="PRINTS" id="PR00598">
    <property type="entry name" value="HTHMARR"/>
</dbReference>
<dbReference type="PROSITE" id="PS50995">
    <property type="entry name" value="HTH_MARR_2"/>
    <property type="match status" value="1"/>
</dbReference>
<dbReference type="EMBL" id="QVLS01000003">
    <property type="protein sequence ID" value="RFP80220.1"/>
    <property type="molecule type" value="Genomic_DNA"/>
</dbReference>
<dbReference type="Proteomes" id="UP000261931">
    <property type="component" value="Unassembled WGS sequence"/>
</dbReference>
<evidence type="ECO:0000313" key="2">
    <source>
        <dbReference type="EMBL" id="RFP80220.1"/>
    </source>
</evidence>
<dbReference type="InterPro" id="IPR036390">
    <property type="entry name" value="WH_DNA-bd_sf"/>
</dbReference>
<dbReference type="AlphaFoldDB" id="A0A372ELE9"/>
<dbReference type="Gene3D" id="1.10.10.10">
    <property type="entry name" value="Winged helix-like DNA-binding domain superfamily/Winged helix DNA-binding domain"/>
    <property type="match status" value="1"/>
</dbReference>
<dbReference type="PANTHER" id="PTHR33164:SF43">
    <property type="entry name" value="HTH-TYPE TRANSCRIPTIONAL REPRESSOR YETL"/>
    <property type="match status" value="1"/>
</dbReference>
<sequence>MAAPPDTPSPALGNLDAYLGYHLRRAHNRSLKRIDQALAKLQLTTAMYGVLELLSCNAELSQGRLAKAVGLTNPSMVPLVDKLAERGLVERCRHEHDRRSVHLKLTPEGRRFWTRAARVVREHENHLRSGLSDSDVAELIRLLGKVGE</sequence>
<dbReference type="Pfam" id="PF01047">
    <property type="entry name" value="MarR"/>
    <property type="match status" value="1"/>
</dbReference>
<protein>
    <submittedName>
        <fullName evidence="2">MarR family transcriptional regulator</fullName>
    </submittedName>
</protein>
<dbReference type="InterPro" id="IPR036388">
    <property type="entry name" value="WH-like_DNA-bd_sf"/>
</dbReference>
<dbReference type="SUPFAM" id="SSF46785">
    <property type="entry name" value="Winged helix' DNA-binding domain"/>
    <property type="match status" value="1"/>
</dbReference>
<dbReference type="InterPro" id="IPR000835">
    <property type="entry name" value="HTH_MarR-typ"/>
</dbReference>
<name>A0A372ELE9_9BURK</name>
<evidence type="ECO:0000259" key="1">
    <source>
        <dbReference type="PROSITE" id="PS50995"/>
    </source>
</evidence>
<accession>A0A372ELE9</accession>
<evidence type="ECO:0000313" key="3">
    <source>
        <dbReference type="Proteomes" id="UP000261931"/>
    </source>
</evidence>
<dbReference type="GO" id="GO:0006950">
    <property type="term" value="P:response to stress"/>
    <property type="evidence" value="ECO:0007669"/>
    <property type="project" value="TreeGrafter"/>
</dbReference>
<gene>
    <name evidence="2" type="ORF">DY262_07210</name>
</gene>
<dbReference type="PANTHER" id="PTHR33164">
    <property type="entry name" value="TRANSCRIPTIONAL REGULATOR, MARR FAMILY"/>
    <property type="match status" value="1"/>
</dbReference>
<dbReference type="InterPro" id="IPR039422">
    <property type="entry name" value="MarR/SlyA-like"/>
</dbReference>
<proteinExistence type="predicted"/>
<dbReference type="RefSeq" id="WP_116958268.1">
    <property type="nucleotide sequence ID" value="NZ_JBBCKC010000200.1"/>
</dbReference>
<dbReference type="SMART" id="SM00347">
    <property type="entry name" value="HTH_MARR"/>
    <property type="match status" value="1"/>
</dbReference>
<dbReference type="GO" id="GO:0003700">
    <property type="term" value="F:DNA-binding transcription factor activity"/>
    <property type="evidence" value="ECO:0007669"/>
    <property type="project" value="InterPro"/>
</dbReference>
<comment type="caution">
    <text evidence="2">The sequence shown here is derived from an EMBL/GenBank/DDBJ whole genome shotgun (WGS) entry which is preliminary data.</text>
</comment>
<reference evidence="2 3" key="1">
    <citation type="submission" date="2018-08" db="EMBL/GenBank/DDBJ databases">
        <title>Hydrogenophaga sp. LA-38 isolated from sludge.</title>
        <authorList>
            <person name="Im W.-T."/>
        </authorList>
    </citation>
    <scope>NUCLEOTIDE SEQUENCE [LARGE SCALE GENOMIC DNA]</scope>
    <source>
        <strain evidence="2 3">LA-38</strain>
    </source>
</reference>
<organism evidence="2 3">
    <name type="scientific">Hydrogenophaga borbori</name>
    <dbReference type="NCBI Taxonomy" id="2294117"/>
    <lineage>
        <taxon>Bacteria</taxon>
        <taxon>Pseudomonadati</taxon>
        <taxon>Pseudomonadota</taxon>
        <taxon>Betaproteobacteria</taxon>
        <taxon>Burkholderiales</taxon>
        <taxon>Comamonadaceae</taxon>
        <taxon>Hydrogenophaga</taxon>
    </lineage>
</organism>
<keyword evidence="3" id="KW-1185">Reference proteome</keyword>